<accession>A0A1Q8QJD8</accession>
<proteinExistence type="predicted"/>
<organism evidence="1 2">
    <name type="scientific">Desulfosporosinus metallidurans</name>
    <dbReference type="NCBI Taxonomy" id="1888891"/>
    <lineage>
        <taxon>Bacteria</taxon>
        <taxon>Bacillati</taxon>
        <taxon>Bacillota</taxon>
        <taxon>Clostridia</taxon>
        <taxon>Eubacteriales</taxon>
        <taxon>Desulfitobacteriaceae</taxon>
        <taxon>Desulfosporosinus</taxon>
    </lineage>
</organism>
<evidence type="ECO:0000313" key="2">
    <source>
        <dbReference type="Proteomes" id="UP000186102"/>
    </source>
</evidence>
<sequence>MKEKYRETASMIVENMAKTLKVCKTNLSINTTHSESG</sequence>
<keyword evidence="2" id="KW-1185">Reference proteome</keyword>
<protein>
    <submittedName>
        <fullName evidence="1">Uncharacterized protein</fullName>
    </submittedName>
</protein>
<name>A0A1Q8QJD8_9FIRM</name>
<comment type="caution">
    <text evidence="1">The sequence shown here is derived from an EMBL/GenBank/DDBJ whole genome shotgun (WGS) entry which is preliminary data.</text>
</comment>
<dbReference type="Proteomes" id="UP000186102">
    <property type="component" value="Unassembled WGS sequence"/>
</dbReference>
<evidence type="ECO:0000313" key="1">
    <source>
        <dbReference type="EMBL" id="OLN27436.1"/>
    </source>
</evidence>
<reference evidence="1 2" key="1">
    <citation type="submission" date="2016-09" db="EMBL/GenBank/DDBJ databases">
        <title>Complete genome of Desulfosporosinus sp. OL.</title>
        <authorList>
            <person name="Mardanov A."/>
            <person name="Beletsky A."/>
            <person name="Panova A."/>
            <person name="Karnachuk O."/>
            <person name="Ravin N."/>
        </authorList>
    </citation>
    <scope>NUCLEOTIDE SEQUENCE [LARGE SCALE GENOMIC DNA]</scope>
    <source>
        <strain evidence="1 2">OL</strain>
    </source>
</reference>
<dbReference type="EMBL" id="MLBF01000057">
    <property type="protein sequence ID" value="OLN27436.1"/>
    <property type="molecule type" value="Genomic_DNA"/>
</dbReference>
<dbReference type="AlphaFoldDB" id="A0A1Q8QJD8"/>
<gene>
    <name evidence="1" type="ORF">DSOL_4513</name>
</gene>